<feature type="compositionally biased region" description="Polar residues" evidence="1">
    <location>
        <begin position="256"/>
        <end position="272"/>
    </location>
</feature>
<dbReference type="Gene3D" id="3.30.160.60">
    <property type="entry name" value="Classic Zinc Finger"/>
    <property type="match status" value="1"/>
</dbReference>
<feature type="compositionally biased region" description="Polar residues" evidence="1">
    <location>
        <begin position="67"/>
        <end position="84"/>
    </location>
</feature>
<feature type="compositionally biased region" description="Basic and acidic residues" evidence="1">
    <location>
        <begin position="144"/>
        <end position="158"/>
    </location>
</feature>
<dbReference type="Proteomes" id="UP000481861">
    <property type="component" value="Unassembled WGS sequence"/>
</dbReference>
<feature type="non-terminal residue" evidence="2">
    <location>
        <position position="473"/>
    </location>
</feature>
<dbReference type="PANTHER" id="PTHR23225:SF2">
    <property type="entry name" value="AT09679P-RELATED"/>
    <property type="match status" value="1"/>
</dbReference>
<evidence type="ECO:0000313" key="3">
    <source>
        <dbReference type="Proteomes" id="UP000481861"/>
    </source>
</evidence>
<evidence type="ECO:0000256" key="1">
    <source>
        <dbReference type="SAM" id="MobiDB-lite"/>
    </source>
</evidence>
<name>A0A7C8IAS1_9PLEO</name>
<dbReference type="PANTHER" id="PTHR23225">
    <property type="entry name" value="ZINC FINGER PROTEIN"/>
    <property type="match status" value="1"/>
</dbReference>
<protein>
    <recommendedName>
        <fullName evidence="4">C2H2-type domain-containing protein</fullName>
    </recommendedName>
</protein>
<evidence type="ECO:0000313" key="2">
    <source>
        <dbReference type="EMBL" id="KAF2874917.1"/>
    </source>
</evidence>
<proteinExistence type="predicted"/>
<keyword evidence="3" id="KW-1185">Reference proteome</keyword>
<feature type="region of interest" description="Disordered" evidence="1">
    <location>
        <begin position="144"/>
        <end position="183"/>
    </location>
</feature>
<feature type="compositionally biased region" description="Low complexity" evidence="1">
    <location>
        <begin position="218"/>
        <end position="228"/>
    </location>
</feature>
<comment type="caution">
    <text evidence="2">The sequence shown here is derived from an EMBL/GenBank/DDBJ whole genome shotgun (WGS) entry which is preliminary data.</text>
</comment>
<dbReference type="OrthoDB" id="5388486at2759"/>
<gene>
    <name evidence="2" type="ORF">BDV95DRAFT_473215</name>
</gene>
<feature type="region of interest" description="Disordered" evidence="1">
    <location>
        <begin position="197"/>
        <end position="272"/>
    </location>
</feature>
<sequence length="473" mass="53598">EDPRYNHSNDNGILSMHKMQRFLLEPSPSTPTLLHAGLDRSLPLQSQHLQQYEQQWPSVDAYRISSPDRSSMSTNSSHGTQNELRSPHPYHSLPYDSPMECSQSTRAYLSSENFGEVVYPSELPQAGASISLRELEYEHHEPEAVVEDHGQCDLKPEGDYDQEPTYTKIAPVPDTYSIYPDSGIGNSVRAAEEVLPMEEDASDSDYKPSSRTKKQRRSSTASDGSSRQGSRRRHGRKNSSTSNQSDSNRVKKRRPSSNTSTSMFKAVKDSTSNDTLRPFPCPLAGYGCQSNFVSKNEWKRHVSTQHIKLGFWRCDLCATTVDPRDDQTIYHNDFNRKDLFTQHLRRMHAAPVQLSARTQKEYPVTEDNIVQHQKRCYQVLRDTPPQSGCPFCDHTFSGPTSWDARQEHVGRHLEKDRKSGGAPIDIATWKKDKMLEQWLLDEGLIAHDRSGAWKLGDGKPLRSFASDDSGDDE</sequence>
<reference evidence="2 3" key="1">
    <citation type="submission" date="2020-01" db="EMBL/GenBank/DDBJ databases">
        <authorList>
            <consortium name="DOE Joint Genome Institute"/>
            <person name="Haridas S."/>
            <person name="Albert R."/>
            <person name="Binder M."/>
            <person name="Bloem J."/>
            <person name="Labutti K."/>
            <person name="Salamov A."/>
            <person name="Andreopoulos B."/>
            <person name="Baker S.E."/>
            <person name="Barry K."/>
            <person name="Bills G."/>
            <person name="Bluhm B.H."/>
            <person name="Cannon C."/>
            <person name="Castanera R."/>
            <person name="Culley D.E."/>
            <person name="Daum C."/>
            <person name="Ezra D."/>
            <person name="Gonzalez J.B."/>
            <person name="Henrissat B."/>
            <person name="Kuo A."/>
            <person name="Liang C."/>
            <person name="Lipzen A."/>
            <person name="Lutzoni F."/>
            <person name="Magnuson J."/>
            <person name="Mondo S."/>
            <person name="Nolan M."/>
            <person name="Ohm R."/>
            <person name="Pangilinan J."/>
            <person name="Park H.-J.H."/>
            <person name="Ramirez L."/>
            <person name="Alfaro M."/>
            <person name="Sun H."/>
            <person name="Tritt A."/>
            <person name="Yoshinaga Y."/>
            <person name="Zwiers L.-H.L."/>
            <person name="Turgeon B.G."/>
            <person name="Goodwin S.B."/>
            <person name="Spatafora J.W."/>
            <person name="Crous P.W."/>
            <person name="Grigoriev I.V."/>
        </authorList>
    </citation>
    <scope>NUCLEOTIDE SEQUENCE [LARGE SCALE GENOMIC DNA]</scope>
    <source>
        <strain evidence="2 3">CBS 611.86</strain>
    </source>
</reference>
<dbReference type="EMBL" id="JAADJZ010000005">
    <property type="protein sequence ID" value="KAF2874917.1"/>
    <property type="molecule type" value="Genomic_DNA"/>
</dbReference>
<evidence type="ECO:0008006" key="4">
    <source>
        <dbReference type="Google" id="ProtNLM"/>
    </source>
</evidence>
<organism evidence="2 3">
    <name type="scientific">Massariosphaeria phaeospora</name>
    <dbReference type="NCBI Taxonomy" id="100035"/>
    <lineage>
        <taxon>Eukaryota</taxon>
        <taxon>Fungi</taxon>
        <taxon>Dikarya</taxon>
        <taxon>Ascomycota</taxon>
        <taxon>Pezizomycotina</taxon>
        <taxon>Dothideomycetes</taxon>
        <taxon>Pleosporomycetidae</taxon>
        <taxon>Pleosporales</taxon>
        <taxon>Pleosporales incertae sedis</taxon>
        <taxon>Massariosphaeria</taxon>
    </lineage>
</organism>
<feature type="compositionally biased region" description="Polar residues" evidence="1">
    <location>
        <begin position="238"/>
        <end position="247"/>
    </location>
</feature>
<dbReference type="InterPro" id="IPR039970">
    <property type="entry name" value="TF_Grauzone"/>
</dbReference>
<feature type="non-terminal residue" evidence="2">
    <location>
        <position position="1"/>
    </location>
</feature>
<dbReference type="GO" id="GO:0003700">
    <property type="term" value="F:DNA-binding transcription factor activity"/>
    <property type="evidence" value="ECO:0007669"/>
    <property type="project" value="InterPro"/>
</dbReference>
<accession>A0A7C8IAS1</accession>
<feature type="region of interest" description="Disordered" evidence="1">
    <location>
        <begin position="64"/>
        <end position="91"/>
    </location>
</feature>
<dbReference type="AlphaFoldDB" id="A0A7C8IAS1"/>